<keyword evidence="1" id="KW-0597">Phosphoprotein</keyword>
<dbReference type="Gene3D" id="3.40.50.2300">
    <property type="match status" value="1"/>
</dbReference>
<dbReference type="InterPro" id="IPR001789">
    <property type="entry name" value="Sig_transdc_resp-reg_receiver"/>
</dbReference>
<dbReference type="SUPFAM" id="SSF52172">
    <property type="entry name" value="CheY-like"/>
    <property type="match status" value="1"/>
</dbReference>
<protein>
    <submittedName>
        <fullName evidence="3">Response regulator</fullName>
    </submittedName>
</protein>
<evidence type="ECO:0000256" key="1">
    <source>
        <dbReference type="PROSITE-ProRule" id="PRU00169"/>
    </source>
</evidence>
<evidence type="ECO:0000313" key="4">
    <source>
        <dbReference type="Proteomes" id="UP001596166"/>
    </source>
</evidence>
<proteinExistence type="predicted"/>
<evidence type="ECO:0000313" key="3">
    <source>
        <dbReference type="EMBL" id="MFC5359589.1"/>
    </source>
</evidence>
<gene>
    <name evidence="3" type="ORF">ACFPMG_31790</name>
</gene>
<keyword evidence="4" id="KW-1185">Reference proteome</keyword>
<evidence type="ECO:0000259" key="2">
    <source>
        <dbReference type="PROSITE" id="PS50110"/>
    </source>
</evidence>
<reference evidence="4" key="1">
    <citation type="journal article" date="2019" name="Int. J. Syst. Evol. Microbiol.">
        <title>The Global Catalogue of Microorganisms (GCM) 10K type strain sequencing project: providing services to taxonomists for standard genome sequencing and annotation.</title>
        <authorList>
            <consortium name="The Broad Institute Genomics Platform"/>
            <consortium name="The Broad Institute Genome Sequencing Center for Infectious Disease"/>
            <person name="Wu L."/>
            <person name="Ma J."/>
        </authorList>
    </citation>
    <scope>NUCLEOTIDE SEQUENCE [LARGE SCALE GENOMIC DNA]</scope>
    <source>
        <strain evidence="4">CCUG 58760</strain>
    </source>
</reference>
<dbReference type="RefSeq" id="WP_376999744.1">
    <property type="nucleotide sequence ID" value="NZ_JBHSLC010000116.1"/>
</dbReference>
<organism evidence="3 4">
    <name type="scientific">Azospirillum himalayense</name>
    <dbReference type="NCBI Taxonomy" id="654847"/>
    <lineage>
        <taxon>Bacteria</taxon>
        <taxon>Pseudomonadati</taxon>
        <taxon>Pseudomonadota</taxon>
        <taxon>Alphaproteobacteria</taxon>
        <taxon>Rhodospirillales</taxon>
        <taxon>Azospirillaceae</taxon>
        <taxon>Azospirillum</taxon>
    </lineage>
</organism>
<dbReference type="EMBL" id="JBHSLC010000116">
    <property type="protein sequence ID" value="MFC5359589.1"/>
    <property type="molecule type" value="Genomic_DNA"/>
</dbReference>
<dbReference type="Pfam" id="PF00072">
    <property type="entry name" value="Response_reg"/>
    <property type="match status" value="1"/>
</dbReference>
<dbReference type="PROSITE" id="PS50110">
    <property type="entry name" value="RESPONSE_REGULATORY"/>
    <property type="match status" value="1"/>
</dbReference>
<accession>A0ABW0GGD2</accession>
<comment type="caution">
    <text evidence="3">The sequence shown here is derived from an EMBL/GenBank/DDBJ whole genome shotgun (WGS) entry which is preliminary data.</text>
</comment>
<dbReference type="Proteomes" id="UP001596166">
    <property type="component" value="Unassembled WGS sequence"/>
</dbReference>
<sequence>MQVVIVDDDPSTLFITGAVIRRIDGAEPIGMGSPLDALDWLAVNTPDLILIDHVMPDLDGMERWNASAPSGIWPTFRW</sequence>
<name>A0ABW0GGD2_9PROT</name>
<dbReference type="InterPro" id="IPR011006">
    <property type="entry name" value="CheY-like_superfamily"/>
</dbReference>
<feature type="modified residue" description="4-aspartylphosphate" evidence="1">
    <location>
        <position position="52"/>
    </location>
</feature>
<feature type="domain" description="Response regulatory" evidence="2">
    <location>
        <begin position="2"/>
        <end position="78"/>
    </location>
</feature>